<sequence length="67" mass="7976">MRFCINVETLIESLYSGYGELLDMPLYLYRDSIGRGSLYRQRKGWLNVSLHTKVIITKRKFVKYQTL</sequence>
<gene>
    <name evidence="1" type="ORF">Gotri_024887</name>
</gene>
<dbReference type="AlphaFoldDB" id="A0A7J9FWB1"/>
<dbReference type="EMBL" id="JABEZW010229677">
    <property type="protein sequence ID" value="MBA0789600.1"/>
    <property type="molecule type" value="Genomic_DNA"/>
</dbReference>
<organism evidence="1 2">
    <name type="scientific">Gossypium trilobum</name>
    <dbReference type="NCBI Taxonomy" id="34281"/>
    <lineage>
        <taxon>Eukaryota</taxon>
        <taxon>Viridiplantae</taxon>
        <taxon>Streptophyta</taxon>
        <taxon>Embryophyta</taxon>
        <taxon>Tracheophyta</taxon>
        <taxon>Spermatophyta</taxon>
        <taxon>Magnoliopsida</taxon>
        <taxon>eudicotyledons</taxon>
        <taxon>Gunneridae</taxon>
        <taxon>Pentapetalae</taxon>
        <taxon>rosids</taxon>
        <taxon>malvids</taxon>
        <taxon>Malvales</taxon>
        <taxon>Malvaceae</taxon>
        <taxon>Malvoideae</taxon>
        <taxon>Gossypium</taxon>
    </lineage>
</organism>
<protein>
    <submittedName>
        <fullName evidence="1">Uncharacterized protein</fullName>
    </submittedName>
</protein>
<comment type="caution">
    <text evidence="1">The sequence shown here is derived from an EMBL/GenBank/DDBJ whole genome shotgun (WGS) entry which is preliminary data.</text>
</comment>
<name>A0A7J9FWB1_9ROSI</name>
<accession>A0A7J9FWB1</accession>
<evidence type="ECO:0000313" key="1">
    <source>
        <dbReference type="EMBL" id="MBA0789600.1"/>
    </source>
</evidence>
<evidence type="ECO:0000313" key="2">
    <source>
        <dbReference type="Proteomes" id="UP000593568"/>
    </source>
</evidence>
<dbReference type="Proteomes" id="UP000593568">
    <property type="component" value="Unassembled WGS sequence"/>
</dbReference>
<proteinExistence type="predicted"/>
<reference evidence="1 2" key="1">
    <citation type="journal article" date="2019" name="Genome Biol. Evol.">
        <title>Insights into the evolution of the New World diploid cottons (Gossypium, subgenus Houzingenia) based on genome sequencing.</title>
        <authorList>
            <person name="Grover C.E."/>
            <person name="Arick M.A. 2nd"/>
            <person name="Thrash A."/>
            <person name="Conover J.L."/>
            <person name="Sanders W.S."/>
            <person name="Peterson D.G."/>
            <person name="Frelichowski J.E."/>
            <person name="Scheffler J.A."/>
            <person name="Scheffler B.E."/>
            <person name="Wendel J.F."/>
        </authorList>
    </citation>
    <scope>NUCLEOTIDE SEQUENCE [LARGE SCALE GENOMIC DNA]</scope>
    <source>
        <strain evidence="1">8</strain>
        <tissue evidence="1">Leaf</tissue>
    </source>
</reference>
<keyword evidence="2" id="KW-1185">Reference proteome</keyword>
<feature type="non-terminal residue" evidence="1">
    <location>
        <position position="67"/>
    </location>
</feature>